<protein>
    <submittedName>
        <fullName evidence="2">Uncharacterized protein</fullName>
    </submittedName>
</protein>
<accession>A0A0E9Q542</accession>
<dbReference type="EMBL" id="GBXM01097122">
    <property type="protein sequence ID" value="JAH11455.1"/>
    <property type="molecule type" value="Transcribed_RNA"/>
</dbReference>
<proteinExistence type="predicted"/>
<sequence>MMLSESPMHGGFRITPQRADRGGGGVSNEQRTQATNNLTVKGTRT</sequence>
<feature type="region of interest" description="Disordered" evidence="1">
    <location>
        <begin position="1"/>
        <end position="45"/>
    </location>
</feature>
<feature type="compositionally biased region" description="Polar residues" evidence="1">
    <location>
        <begin position="27"/>
        <end position="45"/>
    </location>
</feature>
<evidence type="ECO:0000256" key="1">
    <source>
        <dbReference type="SAM" id="MobiDB-lite"/>
    </source>
</evidence>
<organism evidence="2">
    <name type="scientific">Anguilla anguilla</name>
    <name type="common">European freshwater eel</name>
    <name type="synonym">Muraena anguilla</name>
    <dbReference type="NCBI Taxonomy" id="7936"/>
    <lineage>
        <taxon>Eukaryota</taxon>
        <taxon>Metazoa</taxon>
        <taxon>Chordata</taxon>
        <taxon>Craniata</taxon>
        <taxon>Vertebrata</taxon>
        <taxon>Euteleostomi</taxon>
        <taxon>Actinopterygii</taxon>
        <taxon>Neopterygii</taxon>
        <taxon>Teleostei</taxon>
        <taxon>Anguilliformes</taxon>
        <taxon>Anguillidae</taxon>
        <taxon>Anguilla</taxon>
    </lineage>
</organism>
<dbReference type="AlphaFoldDB" id="A0A0E9Q542"/>
<evidence type="ECO:0000313" key="2">
    <source>
        <dbReference type="EMBL" id="JAH11455.1"/>
    </source>
</evidence>
<reference evidence="2" key="1">
    <citation type="submission" date="2014-11" db="EMBL/GenBank/DDBJ databases">
        <authorList>
            <person name="Amaro Gonzalez C."/>
        </authorList>
    </citation>
    <scope>NUCLEOTIDE SEQUENCE</scope>
</reference>
<name>A0A0E9Q542_ANGAN</name>
<reference evidence="2" key="2">
    <citation type="journal article" date="2015" name="Fish Shellfish Immunol.">
        <title>Early steps in the European eel (Anguilla anguilla)-Vibrio vulnificus interaction in the gills: Role of the RtxA13 toxin.</title>
        <authorList>
            <person name="Callol A."/>
            <person name="Pajuelo D."/>
            <person name="Ebbesson L."/>
            <person name="Teles M."/>
            <person name="MacKenzie S."/>
            <person name="Amaro C."/>
        </authorList>
    </citation>
    <scope>NUCLEOTIDE SEQUENCE</scope>
</reference>